<comment type="caution">
    <text evidence="1">The sequence shown here is derived from an EMBL/GenBank/DDBJ whole genome shotgun (WGS) entry which is preliminary data.</text>
</comment>
<proteinExistence type="predicted"/>
<evidence type="ECO:0000313" key="1">
    <source>
        <dbReference type="EMBL" id="MBH9695964.1"/>
    </source>
</evidence>
<name>A0A8I1DIL2_BURCE</name>
<dbReference type="RefSeq" id="WP_155635046.1">
    <property type="nucleotide sequence ID" value="NZ_CADDZZ010000007.1"/>
</dbReference>
<protein>
    <submittedName>
        <fullName evidence="1">Uncharacterized protein</fullName>
    </submittedName>
</protein>
<evidence type="ECO:0000313" key="2">
    <source>
        <dbReference type="Proteomes" id="UP000645612"/>
    </source>
</evidence>
<gene>
    <name evidence="1" type="ORF">JAO13_05830</name>
</gene>
<dbReference type="AlphaFoldDB" id="A0A8I1DIL2"/>
<sequence>MSTPSSGGVLVLVLVQLLARCFGISGNGYKNSFFDLIEWGTKTWIPVS</sequence>
<reference evidence="1" key="1">
    <citation type="submission" date="2020-12" db="EMBL/GenBank/DDBJ databases">
        <title>Burkholderia cepacia complex in Mexico.</title>
        <authorList>
            <person name="Estrada P."/>
        </authorList>
    </citation>
    <scope>NUCLEOTIDE SEQUENCE</scope>
    <source>
        <strain evidence="1">871</strain>
    </source>
</reference>
<organism evidence="1 2">
    <name type="scientific">Burkholderia cepacia</name>
    <name type="common">Pseudomonas cepacia</name>
    <dbReference type="NCBI Taxonomy" id="292"/>
    <lineage>
        <taxon>Bacteria</taxon>
        <taxon>Pseudomonadati</taxon>
        <taxon>Pseudomonadota</taxon>
        <taxon>Betaproteobacteria</taxon>
        <taxon>Burkholderiales</taxon>
        <taxon>Burkholderiaceae</taxon>
        <taxon>Burkholderia</taxon>
        <taxon>Burkholderia cepacia complex</taxon>
    </lineage>
</organism>
<dbReference type="Proteomes" id="UP000645612">
    <property type="component" value="Unassembled WGS sequence"/>
</dbReference>
<dbReference type="EMBL" id="JAEDXG010000004">
    <property type="protein sequence ID" value="MBH9695964.1"/>
    <property type="molecule type" value="Genomic_DNA"/>
</dbReference>
<accession>A0A8I1DIL2</accession>